<dbReference type="Proteomes" id="UP001530400">
    <property type="component" value="Unassembled WGS sequence"/>
</dbReference>
<name>A0ABD3PQ26_9STRA</name>
<organism evidence="2 3">
    <name type="scientific">Cyclotella atomus</name>
    <dbReference type="NCBI Taxonomy" id="382360"/>
    <lineage>
        <taxon>Eukaryota</taxon>
        <taxon>Sar</taxon>
        <taxon>Stramenopiles</taxon>
        <taxon>Ochrophyta</taxon>
        <taxon>Bacillariophyta</taxon>
        <taxon>Coscinodiscophyceae</taxon>
        <taxon>Thalassiosirophycidae</taxon>
        <taxon>Stephanodiscales</taxon>
        <taxon>Stephanodiscaceae</taxon>
        <taxon>Cyclotella</taxon>
    </lineage>
</organism>
<dbReference type="PANTHER" id="PTHR47611:SF3">
    <property type="entry name" value="HAT C-TERMINAL DIMERISATION DOMAIN-CONTAINING PROTEIN"/>
    <property type="match status" value="1"/>
</dbReference>
<dbReference type="PANTHER" id="PTHR47611">
    <property type="entry name" value="HAT DIMERISATION DOMAIN, C-TERMINAL"/>
    <property type="match status" value="1"/>
</dbReference>
<keyword evidence="3" id="KW-1185">Reference proteome</keyword>
<accession>A0ABD3PQ26</accession>
<dbReference type="SUPFAM" id="SSF53098">
    <property type="entry name" value="Ribonuclease H-like"/>
    <property type="match status" value="1"/>
</dbReference>
<evidence type="ECO:0000313" key="2">
    <source>
        <dbReference type="EMBL" id="KAL3790190.1"/>
    </source>
</evidence>
<evidence type="ECO:0000259" key="1">
    <source>
        <dbReference type="Pfam" id="PF05699"/>
    </source>
</evidence>
<evidence type="ECO:0000313" key="3">
    <source>
        <dbReference type="Proteomes" id="UP001530400"/>
    </source>
</evidence>
<dbReference type="Pfam" id="PF05699">
    <property type="entry name" value="Dimer_Tnp_hAT"/>
    <property type="match status" value="1"/>
</dbReference>
<dbReference type="InterPro" id="IPR012337">
    <property type="entry name" value="RNaseH-like_sf"/>
</dbReference>
<reference evidence="2 3" key="1">
    <citation type="submission" date="2024-10" db="EMBL/GenBank/DDBJ databases">
        <title>Updated reference genomes for cyclostephanoid diatoms.</title>
        <authorList>
            <person name="Roberts W.R."/>
            <person name="Alverson A.J."/>
        </authorList>
    </citation>
    <scope>NUCLEOTIDE SEQUENCE [LARGE SCALE GENOMIC DNA]</scope>
    <source>
        <strain evidence="2 3">AJA010-31</strain>
    </source>
</reference>
<dbReference type="AlphaFoldDB" id="A0ABD3PQ26"/>
<comment type="caution">
    <text evidence="2">The sequence shown here is derived from an EMBL/GenBank/DDBJ whole genome shotgun (WGS) entry which is preliminary data.</text>
</comment>
<sequence length="172" mass="19122">MVELEANGSVGGEEAALPGDEELKLACEYELKLFLQSNGLTLRKANKKEYNDPLPWWNENASKYPIPAPLAQLLFLCIPASSAPSERVWSQAALVLTVKRANTTDDVASGVMFVRENMELLRKHYNGVSKNFKDALPLEFTGLPRDFKDITKSNEVVDVGQDVFDGTTEEED</sequence>
<protein>
    <recommendedName>
        <fullName evidence="1">HAT C-terminal dimerisation domain-containing protein</fullName>
    </recommendedName>
</protein>
<gene>
    <name evidence="2" type="ORF">ACHAWO_012972</name>
</gene>
<proteinExistence type="predicted"/>
<dbReference type="EMBL" id="JALLPJ020000508">
    <property type="protein sequence ID" value="KAL3790190.1"/>
    <property type="molecule type" value="Genomic_DNA"/>
</dbReference>
<feature type="domain" description="HAT C-terminal dimerisation" evidence="1">
    <location>
        <begin position="50"/>
        <end position="118"/>
    </location>
</feature>
<dbReference type="InterPro" id="IPR008906">
    <property type="entry name" value="HATC_C_dom"/>
</dbReference>